<dbReference type="Gene3D" id="1.10.30.10">
    <property type="entry name" value="High mobility group box domain"/>
    <property type="match status" value="1"/>
</dbReference>
<keyword evidence="4" id="KW-1185">Reference proteome</keyword>
<accession>A0A9N9FJM2</accession>
<feature type="domain" description="HMG box" evidence="2">
    <location>
        <begin position="43"/>
        <end position="102"/>
    </location>
</feature>
<evidence type="ECO:0000256" key="1">
    <source>
        <dbReference type="SAM" id="MobiDB-lite"/>
    </source>
</evidence>
<sequence>MINKSSNKNSKLTLRPPFPPTLTAQDLLPSEKSINRSENVRIPNAFIAYRMALVRELKLKNVASHRSNVSTYASRLWAEESDNVKEVYKKMANDATMLYNKARGITFLCYERSGSNEKSKKTEKERYSVNVNEPLKQDIEEEPMPQQDDLTPPPPAFDQSYLNNLSMVNQQTFYSVRSGAFDHNVAHSVGANPFGQFFGNISGRLSVEHRLQALEQQMALFHQIQHF</sequence>
<dbReference type="AlphaFoldDB" id="A0A9N9FJM2"/>
<evidence type="ECO:0000259" key="2">
    <source>
        <dbReference type="Pfam" id="PF00505"/>
    </source>
</evidence>
<reference evidence="3" key="1">
    <citation type="submission" date="2021-06" db="EMBL/GenBank/DDBJ databases">
        <authorList>
            <person name="Kallberg Y."/>
            <person name="Tangrot J."/>
            <person name="Rosling A."/>
        </authorList>
    </citation>
    <scope>NUCLEOTIDE SEQUENCE</scope>
    <source>
        <strain evidence="3">UK204</strain>
    </source>
</reference>
<proteinExistence type="predicted"/>
<evidence type="ECO:0000313" key="4">
    <source>
        <dbReference type="Proteomes" id="UP000789570"/>
    </source>
</evidence>
<dbReference type="OrthoDB" id="6247875at2759"/>
<comment type="caution">
    <text evidence="3">The sequence shown here is derived from an EMBL/GenBank/DDBJ whole genome shotgun (WGS) entry which is preliminary data.</text>
</comment>
<gene>
    <name evidence="3" type="ORF">FCALED_LOCUS5635</name>
</gene>
<dbReference type="EMBL" id="CAJVPQ010001248">
    <property type="protein sequence ID" value="CAG8540927.1"/>
    <property type="molecule type" value="Genomic_DNA"/>
</dbReference>
<dbReference type="InterPro" id="IPR036910">
    <property type="entry name" value="HMG_box_dom_sf"/>
</dbReference>
<organism evidence="3 4">
    <name type="scientific">Funneliformis caledonium</name>
    <dbReference type="NCBI Taxonomy" id="1117310"/>
    <lineage>
        <taxon>Eukaryota</taxon>
        <taxon>Fungi</taxon>
        <taxon>Fungi incertae sedis</taxon>
        <taxon>Mucoromycota</taxon>
        <taxon>Glomeromycotina</taxon>
        <taxon>Glomeromycetes</taxon>
        <taxon>Glomerales</taxon>
        <taxon>Glomeraceae</taxon>
        <taxon>Funneliformis</taxon>
    </lineage>
</organism>
<name>A0A9N9FJM2_9GLOM</name>
<dbReference type="Pfam" id="PF00505">
    <property type="entry name" value="HMG_box"/>
    <property type="match status" value="1"/>
</dbReference>
<evidence type="ECO:0000313" key="3">
    <source>
        <dbReference type="EMBL" id="CAG8540927.1"/>
    </source>
</evidence>
<feature type="region of interest" description="Disordered" evidence="1">
    <location>
        <begin position="118"/>
        <end position="156"/>
    </location>
</feature>
<feature type="compositionally biased region" description="Basic and acidic residues" evidence="1">
    <location>
        <begin position="118"/>
        <end position="127"/>
    </location>
</feature>
<dbReference type="InterPro" id="IPR009071">
    <property type="entry name" value="HMG_box_dom"/>
</dbReference>
<dbReference type="SUPFAM" id="SSF47095">
    <property type="entry name" value="HMG-box"/>
    <property type="match status" value="1"/>
</dbReference>
<protein>
    <submittedName>
        <fullName evidence="3">13641_t:CDS:1</fullName>
    </submittedName>
</protein>
<dbReference type="Proteomes" id="UP000789570">
    <property type="component" value="Unassembled WGS sequence"/>
</dbReference>